<dbReference type="InterPro" id="IPR043502">
    <property type="entry name" value="DNA/RNA_pol_sf"/>
</dbReference>
<feature type="domain" description="CCHC-type" evidence="7">
    <location>
        <begin position="253"/>
        <end position="268"/>
    </location>
</feature>
<dbReference type="PROSITE" id="PS50994">
    <property type="entry name" value="INTEGRASE"/>
    <property type="match status" value="1"/>
</dbReference>
<dbReference type="PROSITE" id="PS50158">
    <property type="entry name" value="ZF_CCHC"/>
    <property type="match status" value="1"/>
</dbReference>
<dbReference type="InterPro" id="IPR039537">
    <property type="entry name" value="Retrotran_Ty1/copia-like"/>
</dbReference>
<dbReference type="Pfam" id="PF13976">
    <property type="entry name" value="gag_pre-integrs"/>
    <property type="match status" value="1"/>
</dbReference>
<evidence type="ECO:0000259" key="8">
    <source>
        <dbReference type="PROSITE" id="PS50994"/>
    </source>
</evidence>
<evidence type="ECO:0000256" key="1">
    <source>
        <dbReference type="ARBA" id="ARBA00022670"/>
    </source>
</evidence>
<dbReference type="Gene3D" id="3.30.420.10">
    <property type="entry name" value="Ribonuclease H-like superfamily/Ribonuclease H"/>
    <property type="match status" value="1"/>
</dbReference>
<keyword evidence="10" id="KW-1185">Reference proteome</keyword>
<dbReference type="SUPFAM" id="SSF57756">
    <property type="entry name" value="Retrovirus zinc finger-like domains"/>
    <property type="match status" value="1"/>
</dbReference>
<feature type="region of interest" description="Disordered" evidence="6">
    <location>
        <begin position="217"/>
        <end position="248"/>
    </location>
</feature>
<evidence type="ECO:0000313" key="10">
    <source>
        <dbReference type="Proteomes" id="UP000011116"/>
    </source>
</evidence>
<dbReference type="InterPro" id="IPR001878">
    <property type="entry name" value="Znf_CCHC"/>
</dbReference>
<accession>A0A8I6XW36</accession>
<evidence type="ECO:0008006" key="11">
    <source>
        <dbReference type="Google" id="ProtNLM"/>
    </source>
</evidence>
<dbReference type="InterPro" id="IPR012337">
    <property type="entry name" value="RNaseH-like_sf"/>
</dbReference>
<dbReference type="Proteomes" id="UP000011116">
    <property type="component" value="Chromosome 6H"/>
</dbReference>
<dbReference type="InterPro" id="IPR036397">
    <property type="entry name" value="RNaseH_sf"/>
</dbReference>
<dbReference type="CDD" id="cd09272">
    <property type="entry name" value="RNase_HI_RT_Ty1"/>
    <property type="match status" value="1"/>
</dbReference>
<dbReference type="Pfam" id="PF22936">
    <property type="entry name" value="Pol_BBD"/>
    <property type="match status" value="1"/>
</dbReference>
<dbReference type="SUPFAM" id="SSF56672">
    <property type="entry name" value="DNA/RNA polymerases"/>
    <property type="match status" value="1"/>
</dbReference>
<dbReference type="EnsemblPlants" id="HORVU.MOREX.r3.6HG0605930.1">
    <property type="protein sequence ID" value="HORVU.MOREX.r3.6HG0605930.1.CDS1"/>
    <property type="gene ID" value="HORVU.MOREX.r3.6HG0605930"/>
</dbReference>
<proteinExistence type="predicted"/>
<dbReference type="Pfam" id="PF07727">
    <property type="entry name" value="RVT_2"/>
    <property type="match status" value="1"/>
</dbReference>
<dbReference type="Gramene" id="HORVU.MOREX.r3.6HG0605930.1">
    <property type="protein sequence ID" value="HORVU.MOREX.r3.6HG0605930.1.CDS1"/>
    <property type="gene ID" value="HORVU.MOREX.r3.6HG0605930"/>
</dbReference>
<evidence type="ECO:0000256" key="3">
    <source>
        <dbReference type="ARBA" id="ARBA00022750"/>
    </source>
</evidence>
<dbReference type="Gene3D" id="4.10.60.10">
    <property type="entry name" value="Zinc finger, CCHC-type"/>
    <property type="match status" value="1"/>
</dbReference>
<reference evidence="10" key="1">
    <citation type="journal article" date="2012" name="Nature">
        <title>A physical, genetic and functional sequence assembly of the barley genome.</title>
        <authorList>
            <consortium name="The International Barley Genome Sequencing Consortium"/>
            <person name="Mayer K.F."/>
            <person name="Waugh R."/>
            <person name="Brown J.W."/>
            <person name="Schulman A."/>
            <person name="Langridge P."/>
            <person name="Platzer M."/>
            <person name="Fincher G.B."/>
            <person name="Muehlbauer G.J."/>
            <person name="Sato K."/>
            <person name="Close T.J."/>
            <person name="Wise R.P."/>
            <person name="Stein N."/>
        </authorList>
    </citation>
    <scope>NUCLEOTIDE SEQUENCE [LARGE SCALE GENOMIC DNA]</scope>
    <source>
        <strain evidence="10">cv. Morex</strain>
    </source>
</reference>
<reference evidence="9" key="2">
    <citation type="submission" date="2020-10" db="EMBL/GenBank/DDBJ databases">
        <authorList>
            <person name="Scholz U."/>
            <person name="Mascher M."/>
            <person name="Fiebig A."/>
        </authorList>
    </citation>
    <scope>NUCLEOTIDE SEQUENCE [LARGE SCALE GENOMIC DNA]</scope>
    <source>
        <strain evidence="9">cv. Morex</strain>
    </source>
</reference>
<dbReference type="GO" id="GO:0003676">
    <property type="term" value="F:nucleic acid binding"/>
    <property type="evidence" value="ECO:0007669"/>
    <property type="project" value="InterPro"/>
</dbReference>
<keyword evidence="3" id="KW-0064">Aspartyl protease</keyword>
<dbReference type="Pfam" id="PF14223">
    <property type="entry name" value="Retrotran_gag_2"/>
    <property type="match status" value="1"/>
</dbReference>
<evidence type="ECO:0000256" key="2">
    <source>
        <dbReference type="ARBA" id="ARBA00022723"/>
    </source>
</evidence>
<dbReference type="InterPro" id="IPR013103">
    <property type="entry name" value="RVT_2"/>
</dbReference>
<dbReference type="InterPro" id="IPR025724">
    <property type="entry name" value="GAG-pre-integrase_dom"/>
</dbReference>
<name>A0A8I6XW36_HORVV</name>
<sequence length="1327" mass="149815">MSNVNLNFNAFLEKNKLKDDGSNYADWVRNLKLILEAAKKAYVLNAPLGDPPAPAAAQDVLNVWQARSDDYSLVRCGMLYSLETGLQRRFEQHGAYEMFQELKLVFQAHARVERYEVSDKFFSCKMEENSSVSEHILKMSGLHGRLTSLGVELPDDAIIDRILQSLPPSYKGFVLNYNMQGMEKTIPELYSMLKSAEVEIKKEHQVLMVNKTTSFKKGRGKKNFKKDGKAVAAPGKPDAGKKKKNGPKPETECFYCKGKGHWKRNCPKYLADKKAGNVKGICDIHVIDVYLTSARSSSWVFDTGAVAHICNSKQELRNKRRLAKDEVTMRVGNGSKVDVIAVGTLPLHLPSGLVLNLNNCYLVPALSMNIVSGSCLMRDGYSFKSENNGCSIYMSDMFYGHAPLVNGLFLMNLDRDVTHIHSVSTKRCKVDNDSPTYLWHCRLGHIGVKRMKKLHTDGLLESLDFESFDTCEPCLMGKMTKTPFSGIMERATDLLEIIHIDVCGPMNVEARGGYRYVLTLTDDLSRYGYIYLMKHKSETFEKFKEFQNEVENQRDRKIKCLRSDRGGEYLSHEFGTHLRKCGIVSQLTPPGTPQRNGVSERRNRTLLDMVRSMMSLTDLPLSFWGYALETAAFTLNRAPSKSVETTPYELWFGKKPKLSFLKVWGCDAYVKKLQPEKLEPKAEKCVFIGYPKETIGYTFYLRSEGKTFVAKNGSFLEKEFLSKEVSGRKVELDEVITPPLEQESSAAQEVVPVVPTPTEEEVNDDHHEASDQVTTEPRRSTRVRSAPEWYGNPVMEIMLLDNGEPSNYEEAMAGPDSNKWLEAMKSEIGSMYENKVWTLVDLPDERRAIENKWIFKKKTDANGNVTVYKARLVAKGFRQIQGVDYEETFSPVAKLKSVRIMLAIAAFYDYEIWQMDVKTAFLNGNLKEELYMMQPEGFVDPKGANKVCKLQRSIYGLVQASRSWNIRFNEVIKAFGFIQVYVEACLYKKVSGCSVAFLVLYVDDILLMGNDIEMLESIKAYLNKSFSMKDLGEAAYILGIKIYRDRSRRLIGLSQSTYLDKILKKFNMENSKKGFLPVLQGMRLSKTQSPTTAADREKMSSVPYASAVGSLMYAMLCTRPDINLAISLVGRYQSNPGAEHWTAVKNILKYLKRTKEMFLVYGGDEELVVKGYVDASFDTDPDDSKSQTGYVYVLNGGAVSWCSSKQEVVAASTCEAEYIAASEAAHEGIWMKELITDLGVVPSASGPMTLFCDNTGAIAIAKEPKFHRKTKHIKRRYNSIQDHVQTGVIDICKVHTDLNIADPLTKPLPRAKHDQHHNAMGVRYITM</sequence>
<dbReference type="SUPFAM" id="SSF53098">
    <property type="entry name" value="Ribonuclease H-like"/>
    <property type="match status" value="1"/>
</dbReference>
<dbReference type="GO" id="GO:0004190">
    <property type="term" value="F:aspartic-type endopeptidase activity"/>
    <property type="evidence" value="ECO:0007669"/>
    <property type="project" value="UniProtKB-KW"/>
</dbReference>
<dbReference type="GO" id="GO:0015074">
    <property type="term" value="P:DNA integration"/>
    <property type="evidence" value="ECO:0007669"/>
    <property type="project" value="InterPro"/>
</dbReference>
<dbReference type="Pfam" id="PF00665">
    <property type="entry name" value="rve"/>
    <property type="match status" value="1"/>
</dbReference>
<dbReference type="InterPro" id="IPR057670">
    <property type="entry name" value="SH3_retrovirus"/>
</dbReference>
<evidence type="ECO:0000256" key="5">
    <source>
        <dbReference type="PROSITE-ProRule" id="PRU00047"/>
    </source>
</evidence>
<dbReference type="SMART" id="SM00343">
    <property type="entry name" value="ZnF_C2HC"/>
    <property type="match status" value="1"/>
</dbReference>
<dbReference type="GO" id="GO:0008270">
    <property type="term" value="F:zinc ion binding"/>
    <property type="evidence" value="ECO:0007669"/>
    <property type="project" value="UniProtKB-KW"/>
</dbReference>
<evidence type="ECO:0000256" key="6">
    <source>
        <dbReference type="SAM" id="MobiDB-lite"/>
    </source>
</evidence>
<reference evidence="9" key="3">
    <citation type="submission" date="2022-01" db="UniProtKB">
        <authorList>
            <consortium name="EnsemblPlants"/>
        </authorList>
    </citation>
    <scope>IDENTIFICATION</scope>
    <source>
        <strain evidence="9">subsp. vulgare</strain>
    </source>
</reference>
<keyword evidence="1" id="KW-0645">Protease</keyword>
<dbReference type="GO" id="GO:0006508">
    <property type="term" value="P:proteolysis"/>
    <property type="evidence" value="ECO:0007669"/>
    <property type="project" value="UniProtKB-KW"/>
</dbReference>
<dbReference type="InterPro" id="IPR001584">
    <property type="entry name" value="Integrase_cat-core"/>
</dbReference>
<keyword evidence="2" id="KW-0479">Metal-binding</keyword>
<organism evidence="9 10">
    <name type="scientific">Hordeum vulgare subsp. vulgare</name>
    <name type="common">Domesticated barley</name>
    <dbReference type="NCBI Taxonomy" id="112509"/>
    <lineage>
        <taxon>Eukaryota</taxon>
        <taxon>Viridiplantae</taxon>
        <taxon>Streptophyta</taxon>
        <taxon>Embryophyta</taxon>
        <taxon>Tracheophyta</taxon>
        <taxon>Spermatophyta</taxon>
        <taxon>Magnoliopsida</taxon>
        <taxon>Liliopsida</taxon>
        <taxon>Poales</taxon>
        <taxon>Poaceae</taxon>
        <taxon>BOP clade</taxon>
        <taxon>Pooideae</taxon>
        <taxon>Triticodae</taxon>
        <taxon>Triticeae</taxon>
        <taxon>Hordeinae</taxon>
        <taxon>Hordeum</taxon>
    </lineage>
</organism>
<feature type="domain" description="Integrase catalytic" evidence="8">
    <location>
        <begin position="479"/>
        <end position="655"/>
    </location>
</feature>
<keyword evidence="4" id="KW-0378">Hydrolase</keyword>
<evidence type="ECO:0000256" key="4">
    <source>
        <dbReference type="ARBA" id="ARBA00022801"/>
    </source>
</evidence>
<dbReference type="PANTHER" id="PTHR42648:SF27">
    <property type="entry name" value="RNA-DIRECTED DNA POLYMERASE"/>
    <property type="match status" value="1"/>
</dbReference>
<dbReference type="InterPro" id="IPR036875">
    <property type="entry name" value="Znf_CCHC_sf"/>
</dbReference>
<evidence type="ECO:0000259" key="7">
    <source>
        <dbReference type="PROSITE" id="PS50158"/>
    </source>
</evidence>
<dbReference type="InterPro" id="IPR054722">
    <property type="entry name" value="PolX-like_BBD"/>
</dbReference>
<dbReference type="Pfam" id="PF25597">
    <property type="entry name" value="SH3_retrovirus"/>
    <property type="match status" value="1"/>
</dbReference>
<protein>
    <recommendedName>
        <fullName evidence="11">Polyprotein</fullName>
    </recommendedName>
</protein>
<evidence type="ECO:0000313" key="9">
    <source>
        <dbReference type="EnsemblPlants" id="HORVU.MOREX.r3.6HG0605930.1.CDS1"/>
    </source>
</evidence>
<feature type="region of interest" description="Disordered" evidence="6">
    <location>
        <begin position="756"/>
        <end position="784"/>
    </location>
</feature>
<dbReference type="PANTHER" id="PTHR42648">
    <property type="entry name" value="TRANSPOSASE, PUTATIVE-RELATED"/>
    <property type="match status" value="1"/>
</dbReference>
<keyword evidence="5" id="KW-0863">Zinc-finger</keyword>
<keyword evidence="5" id="KW-0862">Zinc</keyword>